<evidence type="ECO:0000256" key="3">
    <source>
        <dbReference type="ARBA" id="ARBA00022692"/>
    </source>
</evidence>
<dbReference type="OrthoDB" id="8454481at2"/>
<keyword evidence="5" id="KW-0472">Membrane</keyword>
<evidence type="ECO:0000256" key="4">
    <source>
        <dbReference type="ARBA" id="ARBA00022989"/>
    </source>
</evidence>
<keyword evidence="2" id="KW-1003">Cell membrane</keyword>
<dbReference type="EMBL" id="CP015285">
    <property type="protein sequence ID" value="ANC92272.1"/>
    <property type="molecule type" value="Genomic_DNA"/>
</dbReference>
<evidence type="ECO:0000256" key="1">
    <source>
        <dbReference type="ARBA" id="ARBA00004651"/>
    </source>
</evidence>
<dbReference type="KEGG" id="ahu:A6A40_10355"/>
<comment type="subcellular location">
    <subcellularLocation>
        <location evidence="1">Cell membrane</location>
        <topology evidence="1">Multi-pass membrane protein</topology>
    </subcellularLocation>
</comment>
<evidence type="ECO:0000256" key="5">
    <source>
        <dbReference type="ARBA" id="ARBA00023136"/>
    </source>
</evidence>
<evidence type="ECO:0000256" key="2">
    <source>
        <dbReference type="ARBA" id="ARBA00022475"/>
    </source>
</evidence>
<reference evidence="7 8" key="1">
    <citation type="journal article" date="2013" name="Int. J. Syst. Evol. Microbiol.">
        <title>Azospirillum humicireducens sp. nov., a nitrogen-fixing bacterium isolated from a microbial fuel cell.</title>
        <authorList>
            <person name="Zhou S."/>
            <person name="Han L."/>
            <person name="Wang Y."/>
            <person name="Yang G."/>
            <person name="Zhuang L."/>
            <person name="Hu P."/>
        </authorList>
    </citation>
    <scope>NUCLEOTIDE SEQUENCE [LARGE SCALE GENOMIC DNA]</scope>
    <source>
        <strain evidence="7 8">SgZ-5</strain>
    </source>
</reference>
<dbReference type="Pfam" id="PF17200">
    <property type="entry name" value="sCache_2"/>
    <property type="match status" value="1"/>
</dbReference>
<dbReference type="AlphaFoldDB" id="A0A160JGX9"/>
<keyword evidence="3" id="KW-0812">Transmembrane</keyword>
<keyword evidence="4" id="KW-1133">Transmembrane helix</keyword>
<evidence type="ECO:0000313" key="7">
    <source>
        <dbReference type="EMBL" id="ANC92272.1"/>
    </source>
</evidence>
<dbReference type="GO" id="GO:0005886">
    <property type="term" value="C:plasma membrane"/>
    <property type="evidence" value="ECO:0007669"/>
    <property type="project" value="UniProtKB-SubCell"/>
</dbReference>
<keyword evidence="8" id="KW-1185">Reference proteome</keyword>
<dbReference type="Proteomes" id="UP000077405">
    <property type="component" value="Chromosome"/>
</dbReference>
<sequence>MAGMISKLRLRVQRQTLLTVLPVLLLLVVIAFAAGAPAYTRGTDAEALTMIDRAQHMLERVGPEGAAEAFAGHDSAFIDRDLYPMLLDDKGVMIAHGWTATLNGSDLRDLRDVDGKPFIREALAGVERDGRTDVTYQWIDPLSGQVARKTMHARRLVLNGKPYMLAVGVYR</sequence>
<organism evidence="7 8">
    <name type="scientific">Azospirillum humicireducens</name>
    <dbReference type="NCBI Taxonomy" id="1226968"/>
    <lineage>
        <taxon>Bacteria</taxon>
        <taxon>Pseudomonadati</taxon>
        <taxon>Pseudomonadota</taxon>
        <taxon>Alphaproteobacteria</taxon>
        <taxon>Rhodospirillales</taxon>
        <taxon>Azospirillaceae</taxon>
        <taxon>Azospirillum</taxon>
    </lineage>
</organism>
<proteinExistence type="predicted"/>
<gene>
    <name evidence="7" type="ORF">A6A40_10355</name>
</gene>
<dbReference type="InterPro" id="IPR033480">
    <property type="entry name" value="sCache_2"/>
</dbReference>
<evidence type="ECO:0000259" key="6">
    <source>
        <dbReference type="Pfam" id="PF17200"/>
    </source>
</evidence>
<accession>A0A160JGX9</accession>
<feature type="domain" description="Single Cache" evidence="6">
    <location>
        <begin position="75"/>
        <end position="155"/>
    </location>
</feature>
<protein>
    <submittedName>
        <fullName evidence="7">Chemotaxis protein</fullName>
    </submittedName>
</protein>
<dbReference type="Gene3D" id="3.30.450.20">
    <property type="entry name" value="PAS domain"/>
    <property type="match status" value="1"/>
</dbReference>
<dbReference type="STRING" id="1226968.A6A40_10355"/>
<name>A0A160JGX9_9PROT</name>
<evidence type="ECO:0000313" key="8">
    <source>
        <dbReference type="Proteomes" id="UP000077405"/>
    </source>
</evidence>